<gene>
    <name evidence="2" type="ordered locus">Dfer_1940</name>
</gene>
<dbReference type="eggNOG" id="COG1819">
    <property type="taxonomic scope" value="Bacteria"/>
</dbReference>
<dbReference type="Gene3D" id="3.40.50.2000">
    <property type="entry name" value="Glycogen Phosphorylase B"/>
    <property type="match status" value="2"/>
</dbReference>
<dbReference type="CDD" id="cd03784">
    <property type="entry name" value="GT1_Gtf-like"/>
    <property type="match status" value="1"/>
</dbReference>
<reference evidence="2 3" key="1">
    <citation type="journal article" date="2009" name="Stand. Genomic Sci.">
        <title>Complete genome sequence of Dyadobacter fermentans type strain (NS114).</title>
        <authorList>
            <person name="Lang E."/>
            <person name="Lapidus A."/>
            <person name="Chertkov O."/>
            <person name="Brettin T."/>
            <person name="Detter J.C."/>
            <person name="Han C."/>
            <person name="Copeland A."/>
            <person name="Glavina Del Rio T."/>
            <person name="Nolan M."/>
            <person name="Chen F."/>
            <person name="Lucas S."/>
            <person name="Tice H."/>
            <person name="Cheng J.F."/>
            <person name="Land M."/>
            <person name="Hauser L."/>
            <person name="Chang Y.J."/>
            <person name="Jeffries C.D."/>
            <person name="Kopitz M."/>
            <person name="Bruce D."/>
            <person name="Goodwin L."/>
            <person name="Pitluck S."/>
            <person name="Ovchinnikova G."/>
            <person name="Pati A."/>
            <person name="Ivanova N."/>
            <person name="Mavrommatis K."/>
            <person name="Chen A."/>
            <person name="Palaniappan K."/>
            <person name="Chain P."/>
            <person name="Bristow J."/>
            <person name="Eisen J.A."/>
            <person name="Markowitz V."/>
            <person name="Hugenholtz P."/>
            <person name="Goker M."/>
            <person name="Rohde M."/>
            <person name="Kyrpides N.C."/>
            <person name="Klenk H.P."/>
        </authorList>
    </citation>
    <scope>NUCLEOTIDE SEQUENCE [LARGE SCALE GENOMIC DNA]</scope>
    <source>
        <strain evidence="3">ATCC 700827 / DSM 18053 / CIP 107007 / KCTC 52180 / NS114</strain>
    </source>
</reference>
<dbReference type="PANTHER" id="PTHR21015:SF22">
    <property type="entry name" value="GLYCOSYLTRANSFERASE"/>
    <property type="match status" value="1"/>
</dbReference>
<feature type="domain" description="Erythromycin biosynthesis protein CIII-like C-terminal" evidence="1">
    <location>
        <begin position="316"/>
        <end position="413"/>
    </location>
</feature>
<sequence length="440" mass="49091">MTKYKNELTGKRILFGTVPGDGHFNPLTGLAKYLQELGCDVRWYASDVFKCKLEKLSIPHYGFKKAWDVNGVNVNEILPERQKLTDPAEKLSFDLIHIFGNRAPEYYEDILEIHESFPFDVFIADSCFSAIPLVSKLMSIPVVAVGVIPLAEESVDLAPYGTGLPPAATEEQRAMYFGMKDALANVVFKTAIDSFSAILDRYQVPHEKAILFDTLIRQSDLFLQIGAKAFEYDRSDLGENVRFVGALLPYSESKSRQPWFDQKLLQYGRIVLVTQGTVEHDINKILVPTLEAFKNSETLVIATTGGNGTAELRARFPFENLIIEDFIPFDDVMPRADVYVTNGGYGGTLLSIHNQLPMVAAGVHEGKNEVCSRIGHFGCGINLETETPTPDQIRESVHKILSNDIFKKNVFRISTHLDVDANEKSAGHILDLLEERVVCG</sequence>
<dbReference type="InterPro" id="IPR010610">
    <property type="entry name" value="EryCIII-like_C"/>
</dbReference>
<dbReference type="GO" id="GO:0016758">
    <property type="term" value="F:hexosyltransferase activity"/>
    <property type="evidence" value="ECO:0007669"/>
    <property type="project" value="UniProtKB-ARBA"/>
</dbReference>
<dbReference type="RefSeq" id="WP_015811417.1">
    <property type="nucleotide sequence ID" value="NC_013037.1"/>
</dbReference>
<dbReference type="KEGG" id="dfe:Dfer_1940"/>
<dbReference type="STRING" id="471854.Dfer_1940"/>
<dbReference type="InterPro" id="IPR002213">
    <property type="entry name" value="UDP_glucos_trans"/>
</dbReference>
<dbReference type="PANTHER" id="PTHR21015">
    <property type="entry name" value="UDP-N-ACETYLGLUCOSAMINE--N-ACETYLMURAMYL-(PENTAPEPTIDE) PYROPHOSPHORYL-UNDECAPRENOL N-ACETYLGLUCOSAMINE TRANSFERASE 1"/>
    <property type="match status" value="1"/>
</dbReference>
<accession>C6VW33</accession>
<dbReference type="SMR" id="C6VW33"/>
<dbReference type="HOGENOM" id="CLU_000537_4_1_10"/>
<dbReference type="Proteomes" id="UP000002011">
    <property type="component" value="Chromosome"/>
</dbReference>
<dbReference type="EMBL" id="CP001619">
    <property type="protein sequence ID" value="ACT93165.1"/>
    <property type="molecule type" value="Genomic_DNA"/>
</dbReference>
<dbReference type="SUPFAM" id="SSF53756">
    <property type="entry name" value="UDP-Glycosyltransferase/glycogen phosphorylase"/>
    <property type="match status" value="1"/>
</dbReference>
<dbReference type="GO" id="GO:0008194">
    <property type="term" value="F:UDP-glycosyltransferase activity"/>
    <property type="evidence" value="ECO:0007669"/>
    <property type="project" value="InterPro"/>
</dbReference>
<evidence type="ECO:0000313" key="3">
    <source>
        <dbReference type="Proteomes" id="UP000002011"/>
    </source>
</evidence>
<protein>
    <submittedName>
        <fullName evidence="2">Putative glycosyltransferase</fullName>
    </submittedName>
</protein>
<dbReference type="OrthoDB" id="6620093at2"/>
<proteinExistence type="predicted"/>
<keyword evidence="3" id="KW-1185">Reference proteome</keyword>
<evidence type="ECO:0000259" key="1">
    <source>
        <dbReference type="Pfam" id="PF06722"/>
    </source>
</evidence>
<dbReference type="CAZy" id="GT1">
    <property type="family name" value="Glycosyltransferase Family 1"/>
</dbReference>
<dbReference type="Pfam" id="PF06722">
    <property type="entry name" value="EryCIII-like_C"/>
    <property type="match status" value="1"/>
</dbReference>
<evidence type="ECO:0000313" key="2">
    <source>
        <dbReference type="EMBL" id="ACT93165.1"/>
    </source>
</evidence>
<organism evidence="2 3">
    <name type="scientific">Dyadobacter fermentans (strain ATCC 700827 / DSM 18053 / CIP 107007 / KCTC 52180 / NS114)</name>
    <dbReference type="NCBI Taxonomy" id="471854"/>
    <lineage>
        <taxon>Bacteria</taxon>
        <taxon>Pseudomonadati</taxon>
        <taxon>Bacteroidota</taxon>
        <taxon>Cytophagia</taxon>
        <taxon>Cytophagales</taxon>
        <taxon>Spirosomataceae</taxon>
        <taxon>Dyadobacter</taxon>
    </lineage>
</organism>
<dbReference type="AlphaFoldDB" id="C6VW33"/>
<name>C6VW33_DYAFD</name>
<keyword evidence="2" id="KW-0808">Transferase</keyword>